<evidence type="ECO:0000256" key="6">
    <source>
        <dbReference type="ARBA" id="ARBA00044122"/>
    </source>
</evidence>
<evidence type="ECO:0000256" key="2">
    <source>
        <dbReference type="ARBA" id="ARBA00007251"/>
    </source>
</evidence>
<dbReference type="PANTHER" id="PTHR45859:SF1">
    <property type="entry name" value="TRANSLATION INITIATION FACTOR EIF-2B SUBUNIT BETA"/>
    <property type="match status" value="1"/>
</dbReference>
<gene>
    <name evidence="10" type="ORF">EVEC_LOCUS4103</name>
</gene>
<dbReference type="GO" id="GO:0005085">
    <property type="term" value="F:guanyl-nucleotide exchange factor activity"/>
    <property type="evidence" value="ECO:0007669"/>
    <property type="project" value="TreeGrafter"/>
</dbReference>
<name>A0A0N4V2Z1_ENTVE</name>
<evidence type="ECO:0000313" key="12">
    <source>
        <dbReference type="WBParaSite" id="EVEC_0000439501-mRNA-1"/>
    </source>
</evidence>
<evidence type="ECO:0000256" key="5">
    <source>
        <dbReference type="ARBA" id="ARBA00022917"/>
    </source>
</evidence>
<dbReference type="STRING" id="51028.A0A0N4V2Z1"/>
<dbReference type="PANTHER" id="PTHR45859">
    <property type="entry name" value="TRANSLATION INITIATION FACTOR EIF-2B SUBUNIT BETA"/>
    <property type="match status" value="1"/>
</dbReference>
<proteinExistence type="inferred from homology"/>
<protein>
    <recommendedName>
        <fullName evidence="6">Translation initiation factor eIF2B subunit beta</fullName>
    </recommendedName>
    <alternativeName>
        <fullName evidence="7">eIF2B GDP-GTP exchange factor subunit beta</fullName>
    </alternativeName>
</protein>
<dbReference type="InterPro" id="IPR037171">
    <property type="entry name" value="NagB/RpiA_transferase-like"/>
</dbReference>
<reference evidence="10 11" key="2">
    <citation type="submission" date="2018-10" db="EMBL/GenBank/DDBJ databases">
        <authorList>
            <consortium name="Pathogen Informatics"/>
        </authorList>
    </citation>
    <scope>NUCLEOTIDE SEQUENCE [LARGE SCALE GENOMIC DNA]</scope>
</reference>
<evidence type="ECO:0000256" key="1">
    <source>
        <dbReference type="ARBA" id="ARBA00004514"/>
    </source>
</evidence>
<dbReference type="EMBL" id="UXUI01007764">
    <property type="protein sequence ID" value="VDD89352.1"/>
    <property type="molecule type" value="Genomic_DNA"/>
</dbReference>
<evidence type="ECO:0000256" key="7">
    <source>
        <dbReference type="ARBA" id="ARBA00044228"/>
    </source>
</evidence>
<dbReference type="GO" id="GO:0005851">
    <property type="term" value="C:eukaryotic translation initiation factor 2B complex"/>
    <property type="evidence" value="ECO:0007669"/>
    <property type="project" value="TreeGrafter"/>
</dbReference>
<dbReference type="WBParaSite" id="EVEC_0000439501-mRNA-1">
    <property type="protein sequence ID" value="EVEC_0000439501-mRNA-1"/>
    <property type="gene ID" value="EVEC_0000439501"/>
</dbReference>
<keyword evidence="4" id="KW-0396">Initiation factor</keyword>
<dbReference type="Proteomes" id="UP000274131">
    <property type="component" value="Unassembled WGS sequence"/>
</dbReference>
<reference evidence="12" key="1">
    <citation type="submission" date="2017-02" db="UniProtKB">
        <authorList>
            <consortium name="WormBaseParasite"/>
        </authorList>
    </citation>
    <scope>IDENTIFICATION</scope>
</reference>
<dbReference type="Gene3D" id="3.40.50.10470">
    <property type="entry name" value="Translation initiation factor eif-2b, domain 2"/>
    <property type="match status" value="1"/>
</dbReference>
<comment type="subunit">
    <text evidence="8">Component of the translation initiation factor 2B (eIF2B) complex which is a heterodecamer of two sets of five different subunits: alpha, beta, gamma, delta and epsilon. Subunits alpha, beta and delta comprise a regulatory subcomplex and subunits epsilon and gamma comprise a catalytic subcomplex. Within the complex, the hexameric regulatory complex resides at the center, with the two heterodimeric catalytic subcomplexes bound on opposite sides.</text>
</comment>
<sequence>MLRRERDILVAAEPFEFVVSNVILSVLKTVREESAGTRLGSDDLSQYDLLNAADQICSGDVVITHSLSKSSTLRAFFEAAKAAHRSFRLFTVDEDSDLAGSLDSVDILSAMRLATRVVIPAIALLPDGSCIAPAGTIPLCLAAKRHVVPVIVCAAFYKITPFFIPHFDKTQPLYNPATVVPFSEAESFSNVHIVNPLFDLIPAQLVSLYICHTSVLSPPHVYRLIGDYYHPNDTSNICA</sequence>
<dbReference type="OrthoDB" id="269919at2759"/>
<evidence type="ECO:0000256" key="4">
    <source>
        <dbReference type="ARBA" id="ARBA00022540"/>
    </source>
</evidence>
<dbReference type="InterPro" id="IPR051855">
    <property type="entry name" value="eIF2B_beta_subunit"/>
</dbReference>
<dbReference type="AlphaFoldDB" id="A0A0N4V2Z1"/>
<dbReference type="Pfam" id="PF01008">
    <property type="entry name" value="IF-2B"/>
    <property type="match status" value="1"/>
</dbReference>
<keyword evidence="3" id="KW-0963">Cytoplasm</keyword>
<organism evidence="12">
    <name type="scientific">Enterobius vermicularis</name>
    <name type="common">Human pinworm</name>
    <dbReference type="NCBI Taxonomy" id="51028"/>
    <lineage>
        <taxon>Eukaryota</taxon>
        <taxon>Metazoa</taxon>
        <taxon>Ecdysozoa</taxon>
        <taxon>Nematoda</taxon>
        <taxon>Chromadorea</taxon>
        <taxon>Rhabditida</taxon>
        <taxon>Spirurina</taxon>
        <taxon>Oxyuridomorpha</taxon>
        <taxon>Oxyuroidea</taxon>
        <taxon>Oxyuridae</taxon>
        <taxon>Enterobius</taxon>
    </lineage>
</organism>
<dbReference type="SUPFAM" id="SSF100950">
    <property type="entry name" value="NagB/RpiA/CoA transferase-like"/>
    <property type="match status" value="1"/>
</dbReference>
<keyword evidence="11" id="KW-1185">Reference proteome</keyword>
<dbReference type="InterPro" id="IPR042529">
    <property type="entry name" value="IF_2B-like_C"/>
</dbReference>
<dbReference type="GO" id="GO:0005829">
    <property type="term" value="C:cytosol"/>
    <property type="evidence" value="ECO:0007669"/>
    <property type="project" value="UniProtKB-SubCell"/>
</dbReference>
<accession>A0A0N4V2Z1</accession>
<comment type="subcellular location">
    <subcellularLocation>
        <location evidence="1">Cytoplasm</location>
        <location evidence="1">Cytosol</location>
    </subcellularLocation>
</comment>
<evidence type="ECO:0000256" key="8">
    <source>
        <dbReference type="ARBA" id="ARBA00046432"/>
    </source>
</evidence>
<evidence type="ECO:0000313" key="10">
    <source>
        <dbReference type="EMBL" id="VDD89352.1"/>
    </source>
</evidence>
<dbReference type="GO" id="GO:0003743">
    <property type="term" value="F:translation initiation factor activity"/>
    <property type="evidence" value="ECO:0007669"/>
    <property type="project" value="UniProtKB-KW"/>
</dbReference>
<evidence type="ECO:0000313" key="11">
    <source>
        <dbReference type="Proteomes" id="UP000274131"/>
    </source>
</evidence>
<evidence type="ECO:0000256" key="9">
    <source>
        <dbReference type="RuleBase" id="RU003814"/>
    </source>
</evidence>
<keyword evidence="5" id="KW-0648">Protein biosynthesis</keyword>
<comment type="similarity">
    <text evidence="2 9">Belongs to the eIF-2B alpha/beta/delta subunits family.</text>
</comment>
<dbReference type="InterPro" id="IPR000649">
    <property type="entry name" value="IF-2B-related"/>
</dbReference>
<evidence type="ECO:0000256" key="3">
    <source>
        <dbReference type="ARBA" id="ARBA00022490"/>
    </source>
</evidence>